<accession>A0ABV2WMH1</accession>
<dbReference type="EMBL" id="JBEYBF010000004">
    <property type="protein sequence ID" value="MEU1952082.1"/>
    <property type="molecule type" value="Genomic_DNA"/>
</dbReference>
<dbReference type="SUPFAM" id="SSF55469">
    <property type="entry name" value="FMN-dependent nitroreductase-like"/>
    <property type="match status" value="2"/>
</dbReference>
<reference evidence="1 2" key="1">
    <citation type="submission" date="2024-06" db="EMBL/GenBank/DDBJ databases">
        <title>The Natural Products Discovery Center: Release of the First 8490 Sequenced Strains for Exploring Actinobacteria Biosynthetic Diversity.</title>
        <authorList>
            <person name="Kalkreuter E."/>
            <person name="Kautsar S.A."/>
            <person name="Yang D."/>
            <person name="Bader C.D."/>
            <person name="Teijaro C.N."/>
            <person name="Fluegel L."/>
            <person name="Davis C.M."/>
            <person name="Simpson J.R."/>
            <person name="Lauterbach L."/>
            <person name="Steele A.D."/>
            <person name="Gui C."/>
            <person name="Meng S."/>
            <person name="Li G."/>
            <person name="Viehrig K."/>
            <person name="Ye F."/>
            <person name="Su P."/>
            <person name="Kiefer A.F."/>
            <person name="Nichols A."/>
            <person name="Cepeda A.J."/>
            <person name="Yan W."/>
            <person name="Fan B."/>
            <person name="Jiang Y."/>
            <person name="Adhikari A."/>
            <person name="Zheng C.-J."/>
            <person name="Schuster L."/>
            <person name="Cowan T.M."/>
            <person name="Smanski M.J."/>
            <person name="Chevrette M.G."/>
            <person name="De Carvalho L.P.S."/>
            <person name="Shen B."/>
        </authorList>
    </citation>
    <scope>NUCLEOTIDE SEQUENCE [LARGE SCALE GENOMIC DNA]</scope>
    <source>
        <strain evidence="1 2">NPDC019708</strain>
    </source>
</reference>
<dbReference type="Gene3D" id="3.40.109.10">
    <property type="entry name" value="NADH Oxidase"/>
    <property type="match status" value="1"/>
</dbReference>
<evidence type="ECO:0008006" key="3">
    <source>
        <dbReference type="Google" id="ProtNLM"/>
    </source>
</evidence>
<name>A0ABV2WMH1_9NOCA</name>
<dbReference type="Proteomes" id="UP001550628">
    <property type="component" value="Unassembled WGS sequence"/>
</dbReference>
<dbReference type="InterPro" id="IPR000415">
    <property type="entry name" value="Nitroreductase-like"/>
</dbReference>
<gene>
    <name evidence="1" type="ORF">ABZ510_09480</name>
</gene>
<dbReference type="PANTHER" id="PTHR23026:SF123">
    <property type="entry name" value="NAD(P)H NITROREDUCTASE RV3131-RELATED"/>
    <property type="match status" value="1"/>
</dbReference>
<protein>
    <recommendedName>
        <fullName evidence="3">NAD(P)H nitroreductase</fullName>
    </recommendedName>
</protein>
<organism evidence="1 2">
    <name type="scientific">Nocardia rhamnosiphila</name>
    <dbReference type="NCBI Taxonomy" id="426716"/>
    <lineage>
        <taxon>Bacteria</taxon>
        <taxon>Bacillati</taxon>
        <taxon>Actinomycetota</taxon>
        <taxon>Actinomycetes</taxon>
        <taxon>Mycobacteriales</taxon>
        <taxon>Nocardiaceae</taxon>
        <taxon>Nocardia</taxon>
    </lineage>
</organism>
<keyword evidence="2" id="KW-1185">Reference proteome</keyword>
<dbReference type="PANTHER" id="PTHR23026">
    <property type="entry name" value="NADPH NITROREDUCTASE"/>
    <property type="match status" value="1"/>
</dbReference>
<dbReference type="NCBIfam" id="NF047509">
    <property type="entry name" value="Rv3131_FMN_oxido"/>
    <property type="match status" value="1"/>
</dbReference>
<comment type="caution">
    <text evidence="1">The sequence shown here is derived from an EMBL/GenBank/DDBJ whole genome shotgun (WGS) entry which is preliminary data.</text>
</comment>
<dbReference type="InterPro" id="IPR050627">
    <property type="entry name" value="Nitroreductase/BluB"/>
</dbReference>
<dbReference type="RefSeq" id="WP_356953903.1">
    <property type="nucleotide sequence ID" value="NZ_JBEYBD010000001.1"/>
</dbReference>
<evidence type="ECO:0000313" key="1">
    <source>
        <dbReference type="EMBL" id="MEU1952082.1"/>
    </source>
</evidence>
<sequence length="343" mass="37247">MTDNDVPGATSAPGRATLFDAMRVAARAPSVHNTQPWQWVYRDGELYLYRDDERLLTSADPTGRQLVISCGTMLHHARAAFAAAGWRTGVERMPDPDDPGLLAILTFAPWPDAPAALRTLPEVIERRRTDRLPLMDPGDLSGRAEAARLLAREYEVELDVLDAEAATRLSRASEHSAALRHYDMPYHSELQWWAGHENLPEGVPATALVSEVEAARVPVGRKFPTPAHAAHGGAQEDRAQLWVLGTTDESGLAWLRTGEALSEILLECTAAGLATCTLTHITELPTTQRIASTLIGGHGTAQVVLRVGLAPHRADQEPTPRRPVTDFLTVHPDAFGTGDAGIR</sequence>
<proteinExistence type="predicted"/>
<evidence type="ECO:0000313" key="2">
    <source>
        <dbReference type="Proteomes" id="UP001550628"/>
    </source>
</evidence>